<dbReference type="InterPro" id="IPR023243">
    <property type="entry name" value="FAM25"/>
</dbReference>
<proteinExistence type="predicted"/>
<dbReference type="Pfam" id="PF15825">
    <property type="entry name" value="FAM25"/>
    <property type="match status" value="1"/>
</dbReference>
<accession>A0AA97JLD4</accession>
<sequence length="83" mass="8699">MFKLNLAEEATKLAGNKAQETVNSAGQTIQQAVDQAAEAGQKALGDACKCAQDAGEKAVQNVTNQVTTWGKSFGQSEEKDVPT</sequence>
<gene>
    <name evidence="2" type="primary">ADIRF</name>
</gene>
<keyword evidence="1" id="KW-1185">Reference proteome</keyword>
<dbReference type="RefSeq" id="XP_054839279.1">
    <property type="nucleotide sequence ID" value="XM_054983304.1"/>
</dbReference>
<dbReference type="KEGG" id="emc:129332294"/>
<reference evidence="2" key="1">
    <citation type="submission" date="2025-08" db="UniProtKB">
        <authorList>
            <consortium name="RefSeq"/>
        </authorList>
    </citation>
    <scope>IDENTIFICATION</scope>
    <source>
        <tissue evidence="2">Blood</tissue>
    </source>
</reference>
<dbReference type="GeneID" id="129332294"/>
<name>A0AA97JLD4_EUBMA</name>
<dbReference type="CTD" id="10974"/>
<dbReference type="Proteomes" id="UP001190640">
    <property type="component" value="Chromosome 6"/>
</dbReference>
<evidence type="ECO:0000313" key="2">
    <source>
        <dbReference type="RefSeq" id="XP_054839279.1"/>
    </source>
</evidence>
<protein>
    <submittedName>
        <fullName evidence="2">Adipogenesis regulatory factor</fullName>
    </submittedName>
</protein>
<organism evidence="1 2">
    <name type="scientific">Eublepharis macularius</name>
    <name type="common">Leopard gecko</name>
    <name type="synonym">Cyrtodactylus macularius</name>
    <dbReference type="NCBI Taxonomy" id="481883"/>
    <lineage>
        <taxon>Eukaryota</taxon>
        <taxon>Metazoa</taxon>
        <taxon>Chordata</taxon>
        <taxon>Craniata</taxon>
        <taxon>Vertebrata</taxon>
        <taxon>Euteleostomi</taxon>
        <taxon>Lepidosauria</taxon>
        <taxon>Squamata</taxon>
        <taxon>Bifurcata</taxon>
        <taxon>Gekkota</taxon>
        <taxon>Eublepharidae</taxon>
        <taxon>Eublepharinae</taxon>
        <taxon>Eublepharis</taxon>
    </lineage>
</organism>
<evidence type="ECO:0000313" key="1">
    <source>
        <dbReference type="Proteomes" id="UP001190640"/>
    </source>
</evidence>
<dbReference type="AlphaFoldDB" id="A0AA97JLD4"/>